<dbReference type="InterPro" id="IPR027417">
    <property type="entry name" value="P-loop_NTPase"/>
</dbReference>
<dbReference type="Pfam" id="PF00383">
    <property type="entry name" value="dCMP_cyt_deam_1"/>
    <property type="match status" value="1"/>
</dbReference>
<evidence type="ECO:0000256" key="2">
    <source>
        <dbReference type="ARBA" id="ARBA00022723"/>
    </source>
</evidence>
<dbReference type="PROSITE" id="PS51747">
    <property type="entry name" value="CYT_DCMP_DEAMINASES_2"/>
    <property type="match status" value="1"/>
</dbReference>
<dbReference type="EMBL" id="ACYU01000092">
    <property type="protein sequence ID" value="EEW06697.1"/>
    <property type="molecule type" value="Genomic_DNA"/>
</dbReference>
<dbReference type="InterPro" id="IPR016193">
    <property type="entry name" value="Cytidine_deaminase-like"/>
</dbReference>
<proteinExistence type="inferred from homology"/>
<dbReference type="GO" id="GO:0004132">
    <property type="term" value="F:dCMP deaminase activity"/>
    <property type="evidence" value="ECO:0007669"/>
    <property type="project" value="TreeGrafter"/>
</dbReference>
<keyword evidence="2" id="KW-0479">Metal-binding</keyword>
<evidence type="ECO:0000259" key="5">
    <source>
        <dbReference type="PROSITE" id="PS51747"/>
    </source>
</evidence>
<evidence type="ECO:0000313" key="6">
    <source>
        <dbReference type="EMBL" id="EEW06697.1"/>
    </source>
</evidence>
<reference evidence="6 7" key="1">
    <citation type="journal article" date="2009" name="BMC Evol. Biol.">
        <title>Genomic taxonomy of Vibrios.</title>
        <authorList>
            <person name="Thompson C.C."/>
            <person name="Vicente A.C."/>
            <person name="Souza R.C."/>
            <person name="Vasconcelos A.T."/>
            <person name="Vesth T."/>
            <person name="Alves N.Jr."/>
            <person name="Ussery D.W."/>
            <person name="Iida T."/>
            <person name="Thompson F.L."/>
        </authorList>
    </citation>
    <scope>NUCLEOTIDE SEQUENCE [LARGE SCALE GENOMIC DNA]</scope>
    <source>
        <strain evidence="6 7">VM603</strain>
    </source>
</reference>
<dbReference type="PROSITE" id="PS00903">
    <property type="entry name" value="CYT_DCMP_DEAMINASES_1"/>
    <property type="match status" value="1"/>
</dbReference>
<feature type="domain" description="CMP/dCMP-type deaminase" evidence="5">
    <location>
        <begin position="256"/>
        <end position="428"/>
    </location>
</feature>
<comment type="caution">
    <text evidence="6">The sequence shown here is derived from an EMBL/GenBank/DDBJ whole genome shotgun (WGS) entry which is preliminary data.</text>
</comment>
<dbReference type="PANTHER" id="PTHR11086">
    <property type="entry name" value="DEOXYCYTIDYLATE DEAMINASE-RELATED"/>
    <property type="match status" value="1"/>
</dbReference>
<dbReference type="InterPro" id="IPR016192">
    <property type="entry name" value="APOBEC/CMP_deaminase_Zn-bd"/>
</dbReference>
<evidence type="ECO:0000256" key="1">
    <source>
        <dbReference type="ARBA" id="ARBA00006576"/>
    </source>
</evidence>
<dbReference type="NCBIfam" id="NF041025">
    <property type="entry name" value="antiphage_deaminase"/>
    <property type="match status" value="1"/>
</dbReference>
<dbReference type="InterPro" id="IPR015517">
    <property type="entry name" value="dCMP_deaminase-rel"/>
</dbReference>
<name>D2YET8_VIBMI</name>
<comment type="similarity">
    <text evidence="1">Belongs to the cytidine and deoxycytidylate deaminase family.</text>
</comment>
<dbReference type="RefSeq" id="WP_001271740.1">
    <property type="nucleotide sequence ID" value="NZ_ACYU01000092.1"/>
</dbReference>
<dbReference type="GO" id="GO:0005737">
    <property type="term" value="C:cytoplasm"/>
    <property type="evidence" value="ECO:0007669"/>
    <property type="project" value="TreeGrafter"/>
</dbReference>
<dbReference type="AlphaFoldDB" id="D2YET8"/>
<dbReference type="Gene3D" id="3.40.50.300">
    <property type="entry name" value="P-loop containing nucleotide triphosphate hydrolases"/>
    <property type="match status" value="1"/>
</dbReference>
<dbReference type="SUPFAM" id="SSF53927">
    <property type="entry name" value="Cytidine deaminase-like"/>
    <property type="match status" value="1"/>
</dbReference>
<evidence type="ECO:0000313" key="7">
    <source>
        <dbReference type="Proteomes" id="UP000004827"/>
    </source>
</evidence>
<evidence type="ECO:0000256" key="4">
    <source>
        <dbReference type="ARBA" id="ARBA00022833"/>
    </source>
</evidence>
<sequence>MSAEKQTFIKFQPPALEISSKPYKSSLEAIRSRHSQELIIGLCGAIGAGVKRLKTTVINELKQANYHIEHIRLSELIANSQPNSAQILSLEGYERYNTLQNLGDDLRKNNSDTTVAEMGIRRIGLIRNALFGNGTETGTSVKVTKKVAYVVDQIKHHKEVELFQEVYRNNFYLIGLLRTQSEREKNLKEEGITDSSNIASLVERDRNSNDKYGQHVEKAIQMADYFIRNLDETEELKSSIKRFINLIHGVGNITPRRDEKGLYAAFSASLASACLSRQVGAAIMDDMGQIIATGCNDVPKFKGGLYDSDSKRDKRCFNKSGCQNDKHKLILKKQISAILREEGVQNSELIADKIFNNSKAKSLIEYSRAIHAEMDAIISLARRSGSNSVGKTLYCTTYPCHNCARHIVAAGIERVVYIEPYEKSLAMDLHDDAICHIDNKSPQKLLLQNFEGVSPNRYAEFFIYNKDRKDASGNVRHYELPTSSHVDPHQLDCYVDYEVKVAEFADKTVGEDNYSPS</sequence>
<keyword evidence="3" id="KW-0378">Hydrolase</keyword>
<dbReference type="InterPro" id="IPR002125">
    <property type="entry name" value="CMP_dCMP_dom"/>
</dbReference>
<dbReference type="GO" id="GO:0008270">
    <property type="term" value="F:zinc ion binding"/>
    <property type="evidence" value="ECO:0007669"/>
    <property type="project" value="InterPro"/>
</dbReference>
<dbReference type="Gene3D" id="3.40.140.10">
    <property type="entry name" value="Cytidine Deaminase, domain 2"/>
    <property type="match status" value="1"/>
</dbReference>
<accession>D2YET8</accession>
<protein>
    <submittedName>
        <fullName evidence="6">Deoxycytidylate deaminase-related protein</fullName>
    </submittedName>
</protein>
<keyword evidence="4" id="KW-0862">Zinc</keyword>
<organism evidence="6 7">
    <name type="scientific">Vibrio mimicus VM603</name>
    <dbReference type="NCBI Taxonomy" id="671074"/>
    <lineage>
        <taxon>Bacteria</taxon>
        <taxon>Pseudomonadati</taxon>
        <taxon>Pseudomonadota</taxon>
        <taxon>Gammaproteobacteria</taxon>
        <taxon>Vibrionales</taxon>
        <taxon>Vibrionaceae</taxon>
        <taxon>Vibrio</taxon>
    </lineage>
</organism>
<gene>
    <name evidence="6" type="ORF">VMB_20350</name>
</gene>
<evidence type="ECO:0000256" key="3">
    <source>
        <dbReference type="ARBA" id="ARBA00022801"/>
    </source>
</evidence>
<dbReference type="Proteomes" id="UP000004827">
    <property type="component" value="Unassembled WGS sequence"/>
</dbReference>
<dbReference type="PANTHER" id="PTHR11086:SF18">
    <property type="entry name" value="DEOXYCYTIDYLATE DEAMINASE"/>
    <property type="match status" value="1"/>
</dbReference>